<reference evidence="2" key="1">
    <citation type="submission" date="2025-08" db="UniProtKB">
        <authorList>
            <consortium name="RefSeq"/>
        </authorList>
    </citation>
    <scope>IDENTIFICATION</scope>
</reference>
<dbReference type="OrthoDB" id="1302096at2759"/>
<organism evidence="2">
    <name type="scientific">Nicotiana tabacum</name>
    <name type="common">Common tobacco</name>
    <dbReference type="NCBI Taxonomy" id="4097"/>
    <lineage>
        <taxon>Eukaryota</taxon>
        <taxon>Viridiplantae</taxon>
        <taxon>Streptophyta</taxon>
        <taxon>Embryophyta</taxon>
        <taxon>Tracheophyta</taxon>
        <taxon>Spermatophyta</taxon>
        <taxon>Magnoliopsida</taxon>
        <taxon>eudicotyledons</taxon>
        <taxon>Gunneridae</taxon>
        <taxon>Pentapetalae</taxon>
        <taxon>asterids</taxon>
        <taxon>lamiids</taxon>
        <taxon>Solanales</taxon>
        <taxon>Solanaceae</taxon>
        <taxon>Nicotianoideae</taxon>
        <taxon>Nicotianeae</taxon>
        <taxon>Nicotiana</taxon>
    </lineage>
</organism>
<proteinExistence type="predicted"/>
<name>A0A1S4AH46_TOBAC</name>
<gene>
    <name evidence="2" type="primary">LOC107797553</name>
</gene>
<evidence type="ECO:0000313" key="2">
    <source>
        <dbReference type="RefSeq" id="XP_016475939.1"/>
    </source>
</evidence>
<sequence length="129" mass="14813">MAPFEALYGRICRSPIGWFEIGEAELIGPDLVHWAMEKVKTIKERLKASQSCQKSYSDVRRRGLEFQDDDWVFLKRVGQVAYKLELPPEMSLVHLVFHVSMLKKVVEDSSLIVLIETIKDWVMGFLTGG</sequence>
<dbReference type="InterPro" id="IPR056924">
    <property type="entry name" value="SH3_Tf2-1"/>
</dbReference>
<dbReference type="KEGG" id="nta:107797553"/>
<dbReference type="PaxDb" id="4097-A0A1S4AH46"/>
<dbReference type="PANTHER" id="PTHR46148:SF58">
    <property type="entry name" value="RETROTRANSPOSON PROTEIN"/>
    <property type="match status" value="1"/>
</dbReference>
<evidence type="ECO:0000259" key="1">
    <source>
        <dbReference type="Pfam" id="PF24626"/>
    </source>
</evidence>
<accession>A0A1S4AH46</accession>
<dbReference type="Pfam" id="PF24626">
    <property type="entry name" value="SH3_Tf2-1"/>
    <property type="match status" value="1"/>
</dbReference>
<dbReference type="AlphaFoldDB" id="A0A1S4AH46"/>
<protein>
    <recommendedName>
        <fullName evidence="1">Tf2-1-like SH3-like domain-containing protein</fullName>
    </recommendedName>
</protein>
<dbReference type="RefSeq" id="XP_016475939.1">
    <property type="nucleotide sequence ID" value="XM_016620453.1"/>
</dbReference>
<feature type="domain" description="Tf2-1-like SH3-like" evidence="1">
    <location>
        <begin position="74"/>
        <end position="105"/>
    </location>
</feature>
<dbReference type="PANTHER" id="PTHR46148">
    <property type="entry name" value="CHROMO DOMAIN-CONTAINING PROTEIN"/>
    <property type="match status" value="1"/>
</dbReference>